<dbReference type="AlphaFoldDB" id="A0A4Y3M4Z3"/>
<sequence length="925" mass="100518">MRAVEQNRYTLDQARQKAESATAIEAEARTALVPEQTVQEAVSAVARIEDRLNGLQDALTKAEASLTERRERENQTRHALSELETLILRTQGECEGLEQSLNAVVAQPDPLEDALDLPADMARAVAAVLADGLDASLAPDTTPADRRWRALDRMGVTELPSCRALSTLIEAPEALMRCLDAAFLLEDEAAGPRLQKALHPGQVLVGRSGALWRWDGFTRSADAPDAGAVRLEQRQRLTEARALLQSHEASQPALSESRASAIRAREQAEADLATLRRDRATLEPQLAEARTVASRLEQKAALARTHWEQATQRRQEADDALTLAQTATTQAEAECAAHPAPDALQARATACAEDAENARNALRAASTRLQEARSTADTAARALDQAILRHDAARSRLQDLDDGLARLKEEHARLTTQRISLQQQNNRPDIIALTTAAQASQNVLDAAGSAADAASHTARESREQATRLMRELQALDQSAATAQARRSALEPRRADLQALVGRLREDHARRTAELAERPEPAVLEQAVLDAAAPLQQTRHLLEEARTESSRLSLEEVRLTGALTAVRARLETLASRIATEEASLAQLRGRHDVLQESFQTASALPAELEHKLAGHDQTLTEAQNAYDAARARDEAAGVAGLEAQEQRRNADLALAAGREAIARLTERAEQAVAARERLLADSEPPQGSAQGGAYPSDLSEQAETSTRRRLSRLNREREDLGAVNLRAEAEFEEARETAETIAREHAELTAAINRLRGGIGTINREGRERLLAVFTEVDRHFQSLFARMFGGGRAHLGMVGSDDPLEAGLEIFAQPPGKKLSTLSLLSGGEQALTALSLIFATFRCNPAPICVLDEVDAPLDDANVERFCSLLSDMTKEAGTRFLVVTHHQLTMAHMDRLYGVTMQERGVSRVLSVDLGRAAALVDG</sequence>
<name>A0A4Y3M4Z3_9PROT</name>
<evidence type="ECO:0000256" key="7">
    <source>
        <dbReference type="SAM" id="Coils"/>
    </source>
</evidence>
<evidence type="ECO:0000256" key="6">
    <source>
        <dbReference type="ARBA" id="ARBA00023125"/>
    </source>
</evidence>
<keyword evidence="2" id="KW-0963">Cytoplasm</keyword>
<keyword evidence="11" id="KW-1185">Reference proteome</keyword>
<protein>
    <recommendedName>
        <fullName evidence="9">RecF/RecN/SMC N-terminal domain-containing protein</fullName>
    </recommendedName>
</protein>
<feature type="coiled-coil region" evidence="7">
    <location>
        <begin position="534"/>
        <end position="589"/>
    </location>
</feature>
<dbReference type="Gene3D" id="3.40.50.300">
    <property type="entry name" value="P-loop containing nucleotide triphosphate hydrolases"/>
    <property type="match status" value="1"/>
</dbReference>
<dbReference type="GO" id="GO:0005737">
    <property type="term" value="C:cytoplasm"/>
    <property type="evidence" value="ECO:0007669"/>
    <property type="project" value="UniProtKB-SubCell"/>
</dbReference>
<dbReference type="InterPro" id="IPR024704">
    <property type="entry name" value="SMC"/>
</dbReference>
<evidence type="ECO:0000256" key="1">
    <source>
        <dbReference type="ARBA" id="ARBA00004496"/>
    </source>
</evidence>
<proteinExistence type="predicted"/>
<dbReference type="PANTHER" id="PTHR43977">
    <property type="entry name" value="STRUCTURAL MAINTENANCE OF CHROMOSOMES PROTEIN 3"/>
    <property type="match status" value="1"/>
</dbReference>
<dbReference type="SUPFAM" id="SSF52540">
    <property type="entry name" value="P-loop containing nucleoside triphosphate hydrolases"/>
    <property type="match status" value="1"/>
</dbReference>
<feature type="domain" description="RecF/RecN/SMC N-terminal" evidence="9">
    <location>
        <begin position="400"/>
        <end position="909"/>
    </location>
</feature>
<evidence type="ECO:0000256" key="5">
    <source>
        <dbReference type="ARBA" id="ARBA00023054"/>
    </source>
</evidence>
<dbReference type="Proteomes" id="UP000320772">
    <property type="component" value="Unassembled WGS sequence"/>
</dbReference>
<dbReference type="CDD" id="cd03278">
    <property type="entry name" value="ABC_SMC_barmotin"/>
    <property type="match status" value="1"/>
</dbReference>
<evidence type="ECO:0000256" key="8">
    <source>
        <dbReference type="SAM" id="MobiDB-lite"/>
    </source>
</evidence>
<keyword evidence="5 7" id="KW-0175">Coiled coil</keyword>
<keyword evidence="4" id="KW-0067">ATP-binding</keyword>
<accession>A0A4Y3M4Z3</accession>
<dbReference type="InterPro" id="IPR003395">
    <property type="entry name" value="RecF/RecN/SMC_N"/>
</dbReference>
<feature type="coiled-coil region" evidence="7">
    <location>
        <begin position="458"/>
        <end position="485"/>
    </location>
</feature>
<dbReference type="GO" id="GO:0005524">
    <property type="term" value="F:ATP binding"/>
    <property type="evidence" value="ECO:0007669"/>
    <property type="project" value="UniProtKB-KW"/>
</dbReference>
<evidence type="ECO:0000313" key="10">
    <source>
        <dbReference type="EMBL" id="GEB03126.1"/>
    </source>
</evidence>
<dbReference type="GO" id="GO:0016887">
    <property type="term" value="F:ATP hydrolysis activity"/>
    <property type="evidence" value="ECO:0007669"/>
    <property type="project" value="InterPro"/>
</dbReference>
<organism evidence="10 11">
    <name type="scientific">Gluconobacter roseus NBRC 3990</name>
    <dbReference type="NCBI Taxonomy" id="1307950"/>
    <lineage>
        <taxon>Bacteria</taxon>
        <taxon>Pseudomonadati</taxon>
        <taxon>Pseudomonadota</taxon>
        <taxon>Alphaproteobacteria</taxon>
        <taxon>Acetobacterales</taxon>
        <taxon>Acetobacteraceae</taxon>
        <taxon>Gluconobacter</taxon>
    </lineage>
</organism>
<dbReference type="PIRSF" id="PIRSF005719">
    <property type="entry name" value="SMC"/>
    <property type="match status" value="1"/>
</dbReference>
<evidence type="ECO:0000256" key="3">
    <source>
        <dbReference type="ARBA" id="ARBA00022741"/>
    </source>
</evidence>
<comment type="subcellular location">
    <subcellularLocation>
        <location evidence="1">Cytoplasm</location>
    </subcellularLocation>
</comment>
<feature type="coiled-coil region" evidence="7">
    <location>
        <begin position="38"/>
        <end position="100"/>
    </location>
</feature>
<reference evidence="10 11" key="1">
    <citation type="submission" date="2019-06" db="EMBL/GenBank/DDBJ databases">
        <title>Whole genome shotgun sequence of Gluconobacter roseus NBRC 3990.</title>
        <authorList>
            <person name="Hosoyama A."/>
            <person name="Uohara A."/>
            <person name="Ohji S."/>
            <person name="Ichikawa N."/>
        </authorList>
    </citation>
    <scope>NUCLEOTIDE SEQUENCE [LARGE SCALE GENOMIC DNA]</scope>
    <source>
        <strain evidence="10 11">NBRC 3990</strain>
    </source>
</reference>
<feature type="region of interest" description="Disordered" evidence="8">
    <location>
        <begin position="678"/>
        <end position="713"/>
    </location>
</feature>
<dbReference type="FunFam" id="3.40.50.300:FF:000901">
    <property type="entry name" value="Chromosome partition protein Smc"/>
    <property type="match status" value="1"/>
</dbReference>
<dbReference type="EMBL" id="BJLY01000001">
    <property type="protein sequence ID" value="GEB03126.1"/>
    <property type="molecule type" value="Genomic_DNA"/>
</dbReference>
<feature type="coiled-coil region" evidence="7">
    <location>
        <begin position="352"/>
        <end position="424"/>
    </location>
</feature>
<dbReference type="Pfam" id="PF02463">
    <property type="entry name" value="SMC_N"/>
    <property type="match status" value="1"/>
</dbReference>
<evidence type="ECO:0000259" key="9">
    <source>
        <dbReference type="Pfam" id="PF02463"/>
    </source>
</evidence>
<evidence type="ECO:0000313" key="11">
    <source>
        <dbReference type="Proteomes" id="UP000320772"/>
    </source>
</evidence>
<evidence type="ECO:0000256" key="4">
    <source>
        <dbReference type="ARBA" id="ARBA00022840"/>
    </source>
</evidence>
<evidence type="ECO:0000256" key="2">
    <source>
        <dbReference type="ARBA" id="ARBA00022490"/>
    </source>
</evidence>
<gene>
    <name evidence="10" type="ORF">GRO01_07020</name>
</gene>
<dbReference type="GO" id="GO:0003677">
    <property type="term" value="F:DNA binding"/>
    <property type="evidence" value="ECO:0007669"/>
    <property type="project" value="UniProtKB-KW"/>
</dbReference>
<comment type="caution">
    <text evidence="10">The sequence shown here is derived from an EMBL/GenBank/DDBJ whole genome shotgun (WGS) entry which is preliminary data.</text>
</comment>
<keyword evidence="6" id="KW-0238">DNA-binding</keyword>
<keyword evidence="3" id="KW-0547">Nucleotide-binding</keyword>
<dbReference type="InterPro" id="IPR027417">
    <property type="entry name" value="P-loop_NTPase"/>
</dbReference>